<dbReference type="AlphaFoldDB" id="A0AAV2QB64"/>
<dbReference type="InterPro" id="IPR014848">
    <property type="entry name" value="Rgp1"/>
</dbReference>
<evidence type="ECO:0000313" key="1">
    <source>
        <dbReference type="EMBL" id="CAL4074503.1"/>
    </source>
</evidence>
<protein>
    <recommendedName>
        <fullName evidence="3">RAB6A-GEF complex partner protein 2</fullName>
    </recommendedName>
</protein>
<dbReference type="EMBL" id="CAXKWB010004624">
    <property type="protein sequence ID" value="CAL4074503.1"/>
    <property type="molecule type" value="Genomic_DNA"/>
</dbReference>
<organism evidence="1 2">
    <name type="scientific">Meganyctiphanes norvegica</name>
    <name type="common">Northern krill</name>
    <name type="synonym">Thysanopoda norvegica</name>
    <dbReference type="NCBI Taxonomy" id="48144"/>
    <lineage>
        <taxon>Eukaryota</taxon>
        <taxon>Metazoa</taxon>
        <taxon>Ecdysozoa</taxon>
        <taxon>Arthropoda</taxon>
        <taxon>Crustacea</taxon>
        <taxon>Multicrustacea</taxon>
        <taxon>Malacostraca</taxon>
        <taxon>Eumalacostraca</taxon>
        <taxon>Eucarida</taxon>
        <taxon>Euphausiacea</taxon>
        <taxon>Euphausiidae</taxon>
        <taxon>Meganyctiphanes</taxon>
    </lineage>
</organism>
<keyword evidence="2" id="KW-1185">Reference proteome</keyword>
<accession>A0AAV2QB64</accession>
<reference evidence="1 2" key="1">
    <citation type="submission" date="2024-05" db="EMBL/GenBank/DDBJ databases">
        <authorList>
            <person name="Wallberg A."/>
        </authorList>
    </citation>
    <scope>NUCLEOTIDE SEQUENCE [LARGE SCALE GENOMIC DNA]</scope>
</reference>
<proteinExistence type="predicted"/>
<gene>
    <name evidence="1" type="ORF">MNOR_LOCUS9520</name>
</gene>
<comment type="caution">
    <text evidence="1">The sequence shown here is derived from an EMBL/GenBank/DDBJ whole genome shotgun (WGS) entry which is preliminary data.</text>
</comment>
<feature type="non-terminal residue" evidence="1">
    <location>
        <position position="397"/>
    </location>
</feature>
<dbReference type="PANTHER" id="PTHR12507">
    <property type="entry name" value="REDUCED GROWTH PHENOTYPE 1 RGP1, YEAST -RELATED"/>
    <property type="match status" value="1"/>
</dbReference>
<name>A0AAV2QB64_MEGNR</name>
<evidence type="ECO:0000313" key="2">
    <source>
        <dbReference type="Proteomes" id="UP001497623"/>
    </source>
</evidence>
<sequence length="397" mass="44290">MHFCPMDFHFWPRIMDGVLSLTINLLVVCGVLTILPTTICCRDHSVDSASFLESWSAITLNLQGRTDDAQIGLTATLNQGAQESALGGGDTSFAPVRGENGRVVMATKAKILFCDLHLMPGESRSFLYKETTLCDAPPTYRGQLVKYAYKITIGTQKLGAPTKLLRVPLRVIVLQGLSDACVYSESSELAPSNPFLHTTQRDTPRSTALQIIQNISTRKNVNQYNITNSRGKVVRFCIYKTSYRLGEDVVATFDFTNTQVPCVQYSVTLQSCEVINESHRQRPNQKSALVDYSKAHEVCLNLSHTNLLIPIPLYITPTFSTDIVSLEWRLHFEFVTSVNDIDGPSTPKTPDEQIEWRAPDSLDIETMVWDLPITVLPTTPNQMAQALCMPQFHTLTL</sequence>
<dbReference type="Proteomes" id="UP001497623">
    <property type="component" value="Unassembled WGS sequence"/>
</dbReference>
<evidence type="ECO:0008006" key="3">
    <source>
        <dbReference type="Google" id="ProtNLM"/>
    </source>
</evidence>
<dbReference type="Pfam" id="PF08737">
    <property type="entry name" value="Rgp1"/>
    <property type="match status" value="2"/>
</dbReference>